<proteinExistence type="inferred from homology"/>
<dbReference type="Pfam" id="PF03931">
    <property type="entry name" value="Skp1_POZ"/>
    <property type="match status" value="1"/>
</dbReference>
<dbReference type="PIRSF" id="PIRSF028729">
    <property type="entry name" value="E3_ubiquit_lig_SCF_Skp"/>
    <property type="match status" value="1"/>
</dbReference>
<evidence type="ECO:0000256" key="1">
    <source>
        <dbReference type="ARBA" id="ARBA00004906"/>
    </source>
</evidence>
<dbReference type="SMART" id="SM00512">
    <property type="entry name" value="Skp1"/>
    <property type="match status" value="1"/>
</dbReference>
<evidence type="ECO:0000256" key="3">
    <source>
        <dbReference type="ARBA" id="ARBA00022786"/>
    </source>
</evidence>
<comment type="pathway">
    <text evidence="1 4">Protein modification; protein ubiquitination.</text>
</comment>
<dbReference type="Pfam" id="PF01466">
    <property type="entry name" value="Skp1"/>
    <property type="match status" value="1"/>
</dbReference>
<protein>
    <recommendedName>
        <fullName evidence="4">SKP1-like protein</fullName>
    </recommendedName>
</protein>
<dbReference type="SUPFAM" id="SSF81382">
    <property type="entry name" value="Skp1 dimerisation domain-like"/>
    <property type="match status" value="1"/>
</dbReference>
<dbReference type="AlphaFoldDB" id="A0ABC8V910"/>
<evidence type="ECO:0000313" key="8">
    <source>
        <dbReference type="Proteomes" id="UP001497457"/>
    </source>
</evidence>
<gene>
    <name evidence="7" type="ORF">URODEC1_LOCUS996</name>
</gene>
<dbReference type="InterPro" id="IPR016072">
    <property type="entry name" value="Skp1_comp_dimer"/>
</dbReference>
<comment type="similarity">
    <text evidence="2 4">Belongs to the SKP1 family.</text>
</comment>
<dbReference type="InterPro" id="IPR011333">
    <property type="entry name" value="SKP1/BTB/POZ_sf"/>
</dbReference>
<evidence type="ECO:0000259" key="6">
    <source>
        <dbReference type="Pfam" id="PF03931"/>
    </source>
</evidence>
<evidence type="ECO:0000313" key="7">
    <source>
        <dbReference type="EMBL" id="CAL4886191.1"/>
    </source>
</evidence>
<accession>A0ABC8V910</accession>
<keyword evidence="3 4" id="KW-0833">Ubl conjugation pathway</keyword>
<dbReference type="EMBL" id="OZ075111">
    <property type="protein sequence ID" value="CAL4886191.1"/>
    <property type="molecule type" value="Genomic_DNA"/>
</dbReference>
<comment type="function">
    <text evidence="4">Involved in ubiquitination and subsequent proteasomal degradation of target proteins. Together with CUL1, RBX1 and a F-box protein, it forms a SCF E3 ubiquitin ligase complex. The functional specificity of this complex depends on the type of F-box protein. In the SCF complex, it serves as an adapter that links the F-box protein to CUL1.</text>
</comment>
<dbReference type="SUPFAM" id="SSF54695">
    <property type="entry name" value="POZ domain"/>
    <property type="match status" value="1"/>
</dbReference>
<feature type="domain" description="SKP1 component dimerisation" evidence="5">
    <location>
        <begin position="109"/>
        <end position="155"/>
    </location>
</feature>
<dbReference type="GO" id="GO:0016567">
    <property type="term" value="P:protein ubiquitination"/>
    <property type="evidence" value="ECO:0007669"/>
    <property type="project" value="UniProtKB-UniRule"/>
</dbReference>
<evidence type="ECO:0000256" key="2">
    <source>
        <dbReference type="ARBA" id="ARBA00009993"/>
    </source>
</evidence>
<name>A0ABC8V910_9POAL</name>
<dbReference type="InterPro" id="IPR001232">
    <property type="entry name" value="SKP1-like"/>
</dbReference>
<keyword evidence="8" id="KW-1185">Reference proteome</keyword>
<sequence>MAAAASTSTATARMVRLRSSDGELFEVAAEAIAAASGTIKGMLEDDCAADVIPLPNVTAAILSRVLEYVNEHYSEYGIDDDAFDKDFVKVDNDTLYDLILAANYLNMEKLLDLGCMAVAEQMRGKTPEQMRSHFNIVNDLSPEEEEEIRAEIPWAFK</sequence>
<dbReference type="InterPro" id="IPR016897">
    <property type="entry name" value="SKP1"/>
</dbReference>
<evidence type="ECO:0000259" key="5">
    <source>
        <dbReference type="Pfam" id="PF01466"/>
    </source>
</evidence>
<dbReference type="Proteomes" id="UP001497457">
    <property type="component" value="Chromosome 1b"/>
</dbReference>
<comment type="subunit">
    <text evidence="4">Part of a SCF (SKP1-cullin-F-box) protein ligase complex.</text>
</comment>
<evidence type="ECO:0000256" key="4">
    <source>
        <dbReference type="PIRNR" id="PIRNR028729"/>
    </source>
</evidence>
<dbReference type="Gene3D" id="3.30.710.10">
    <property type="entry name" value="Potassium Channel Kv1.1, Chain A"/>
    <property type="match status" value="1"/>
</dbReference>
<organism evidence="7 8">
    <name type="scientific">Urochloa decumbens</name>
    <dbReference type="NCBI Taxonomy" id="240449"/>
    <lineage>
        <taxon>Eukaryota</taxon>
        <taxon>Viridiplantae</taxon>
        <taxon>Streptophyta</taxon>
        <taxon>Embryophyta</taxon>
        <taxon>Tracheophyta</taxon>
        <taxon>Spermatophyta</taxon>
        <taxon>Magnoliopsida</taxon>
        <taxon>Liliopsida</taxon>
        <taxon>Poales</taxon>
        <taxon>Poaceae</taxon>
        <taxon>PACMAD clade</taxon>
        <taxon>Panicoideae</taxon>
        <taxon>Panicodae</taxon>
        <taxon>Paniceae</taxon>
        <taxon>Melinidinae</taxon>
        <taxon>Urochloa</taxon>
    </lineage>
</organism>
<dbReference type="GO" id="GO:0009867">
    <property type="term" value="P:jasmonic acid mediated signaling pathway"/>
    <property type="evidence" value="ECO:0007669"/>
    <property type="project" value="UniProtKB-ARBA"/>
</dbReference>
<dbReference type="InterPro" id="IPR036296">
    <property type="entry name" value="SKP1-like_dim_sf"/>
</dbReference>
<reference evidence="7" key="1">
    <citation type="submission" date="2024-10" db="EMBL/GenBank/DDBJ databases">
        <authorList>
            <person name="Ryan C."/>
        </authorList>
    </citation>
    <scope>NUCLEOTIDE SEQUENCE [LARGE SCALE GENOMIC DNA]</scope>
</reference>
<feature type="domain" description="SKP1 component POZ" evidence="6">
    <location>
        <begin position="14"/>
        <end position="72"/>
    </location>
</feature>
<dbReference type="CDD" id="cd18322">
    <property type="entry name" value="BTB_POZ_SKP1"/>
    <property type="match status" value="1"/>
</dbReference>
<dbReference type="PANTHER" id="PTHR11165">
    <property type="entry name" value="SKP1"/>
    <property type="match status" value="1"/>
</dbReference>
<dbReference type="InterPro" id="IPR016073">
    <property type="entry name" value="Skp1_comp_POZ"/>
</dbReference>
<dbReference type="FunFam" id="3.30.710.10:FF:000026">
    <property type="entry name" value="E3 ubiquitin ligase complex SCF subunit"/>
    <property type="match status" value="1"/>
</dbReference>